<evidence type="ECO:0000313" key="2">
    <source>
        <dbReference type="EMBL" id="KZM99522.1"/>
    </source>
</evidence>
<dbReference type="KEGG" id="dcr:108216453"/>
<protein>
    <submittedName>
        <fullName evidence="2">Uncharacterized protein</fullName>
    </submittedName>
</protein>
<name>A0A162AD98_DAUCS</name>
<feature type="compositionally biased region" description="Basic and acidic residues" evidence="1">
    <location>
        <begin position="122"/>
        <end position="132"/>
    </location>
</feature>
<dbReference type="EMBL" id="CP093346">
    <property type="protein sequence ID" value="WOG98628.1"/>
    <property type="molecule type" value="Genomic_DNA"/>
</dbReference>
<evidence type="ECO:0000313" key="3">
    <source>
        <dbReference type="EMBL" id="WOG98628.1"/>
    </source>
</evidence>
<proteinExistence type="predicted"/>
<dbReference type="AlphaFoldDB" id="A0A162AD98"/>
<organism evidence="2">
    <name type="scientific">Daucus carota subsp. sativus</name>
    <name type="common">Carrot</name>
    <dbReference type="NCBI Taxonomy" id="79200"/>
    <lineage>
        <taxon>Eukaryota</taxon>
        <taxon>Viridiplantae</taxon>
        <taxon>Streptophyta</taxon>
        <taxon>Embryophyta</taxon>
        <taxon>Tracheophyta</taxon>
        <taxon>Spermatophyta</taxon>
        <taxon>Magnoliopsida</taxon>
        <taxon>eudicotyledons</taxon>
        <taxon>Gunneridae</taxon>
        <taxon>Pentapetalae</taxon>
        <taxon>asterids</taxon>
        <taxon>campanulids</taxon>
        <taxon>Apiales</taxon>
        <taxon>Apiaceae</taxon>
        <taxon>Apioideae</taxon>
        <taxon>Scandiceae</taxon>
        <taxon>Daucinae</taxon>
        <taxon>Daucus</taxon>
        <taxon>Daucus sect. Daucus</taxon>
    </lineage>
</organism>
<reference evidence="2" key="1">
    <citation type="journal article" date="2016" name="Nat. Genet.">
        <title>A high-quality carrot genome assembly provides new insights into carotenoid accumulation and asterid genome evolution.</title>
        <authorList>
            <person name="Iorizzo M."/>
            <person name="Ellison S."/>
            <person name="Senalik D."/>
            <person name="Zeng P."/>
            <person name="Satapoomin P."/>
            <person name="Huang J."/>
            <person name="Bowman M."/>
            <person name="Iovene M."/>
            <person name="Sanseverino W."/>
            <person name="Cavagnaro P."/>
            <person name="Yildiz M."/>
            <person name="Macko-Podgorni A."/>
            <person name="Moranska E."/>
            <person name="Grzebelus E."/>
            <person name="Grzebelus D."/>
            <person name="Ashrafi H."/>
            <person name="Zheng Z."/>
            <person name="Cheng S."/>
            <person name="Spooner D."/>
            <person name="Van Deynze A."/>
            <person name="Simon P."/>
        </authorList>
    </citation>
    <scope>NUCLEOTIDE SEQUENCE [LARGE SCALE GENOMIC DNA]</scope>
    <source>
        <tissue evidence="2">Leaf</tissue>
    </source>
</reference>
<evidence type="ECO:0000313" key="4">
    <source>
        <dbReference type="Proteomes" id="UP000077755"/>
    </source>
</evidence>
<accession>A0A162AD98</accession>
<dbReference type="Gramene" id="KZM99522">
    <property type="protein sequence ID" value="KZM99522"/>
    <property type="gene ID" value="DCAR_013116"/>
</dbReference>
<feature type="compositionally biased region" description="Low complexity" evidence="1">
    <location>
        <begin position="60"/>
        <end position="76"/>
    </location>
</feature>
<feature type="region of interest" description="Disordered" evidence="1">
    <location>
        <begin position="54"/>
        <end position="132"/>
    </location>
</feature>
<dbReference type="Proteomes" id="UP000077755">
    <property type="component" value="Chromosome 4"/>
</dbReference>
<dbReference type="EMBL" id="LNRQ01000004">
    <property type="protein sequence ID" value="KZM99522.1"/>
    <property type="molecule type" value="Genomic_DNA"/>
</dbReference>
<sequence length="132" mass="14047">MLSIRRAILQASPRSSQTYNGFLGDAPLKSVFNCSNVRTIKEASGDILGGVGEAAKPAMGGTSETGRSTTESSGITGDKGIHTADKTSAAKTTKNISDRMIHEAEDKLDEETTHQPTDSSVEDLRSREKGYD</sequence>
<feature type="compositionally biased region" description="Basic and acidic residues" evidence="1">
    <location>
        <begin position="96"/>
        <end position="113"/>
    </location>
</feature>
<keyword evidence="4" id="KW-1185">Reference proteome</keyword>
<evidence type="ECO:0000256" key="1">
    <source>
        <dbReference type="SAM" id="MobiDB-lite"/>
    </source>
</evidence>
<reference evidence="3" key="2">
    <citation type="submission" date="2022-03" db="EMBL/GenBank/DDBJ databases">
        <title>Draft title - Genomic analysis of global carrot germplasm unveils the trajectory of domestication and the origin of high carotenoid orange carrot.</title>
        <authorList>
            <person name="Iorizzo M."/>
            <person name="Ellison S."/>
            <person name="Senalik D."/>
            <person name="Macko-Podgorni A."/>
            <person name="Grzebelus D."/>
            <person name="Bostan H."/>
            <person name="Rolling W."/>
            <person name="Curaba J."/>
            <person name="Simon P."/>
        </authorList>
    </citation>
    <scope>NUCLEOTIDE SEQUENCE</scope>
    <source>
        <tissue evidence="3">Leaf</tissue>
    </source>
</reference>
<gene>
    <name evidence="2" type="ORF">DCAR_013116</name>
    <name evidence="3" type="ORF">DCAR_0417972</name>
</gene>